<dbReference type="Proteomes" id="UP001597380">
    <property type="component" value="Unassembled WGS sequence"/>
</dbReference>
<protein>
    <submittedName>
        <fullName evidence="1">HAD family hydrolase</fullName>
        <ecNumber evidence="1">3.-.-.-</ecNumber>
    </submittedName>
</protein>
<accession>A0ABW4XHU8</accession>
<evidence type="ECO:0000313" key="1">
    <source>
        <dbReference type="EMBL" id="MFD2094608.1"/>
    </source>
</evidence>
<dbReference type="NCBIfam" id="TIGR01549">
    <property type="entry name" value="HAD-SF-IA-v1"/>
    <property type="match status" value="1"/>
</dbReference>
<gene>
    <name evidence="1" type="ORF">ACFSJ3_01305</name>
</gene>
<dbReference type="InterPro" id="IPR023214">
    <property type="entry name" value="HAD_sf"/>
</dbReference>
<sequence length="206" mass="22570">MLVFNPGQDIDETSLEQIEGVIFDLDGTLVESSLNFASIRGHIGCPPSQDILSFVDKLACDIKKADAHAKIKQHEMADAEQANWLPGAEKLVTSLKASSVPQAIVTRNFHGAAQLKVSRNRIPIDIVITREDAPPKPDPEALLRVARQWHLAVEKILYVGDYLYDIQAAKRAGMVACLYAPREVPAYAKDADVVCRDFAHLTAALA</sequence>
<dbReference type="CDD" id="cd01427">
    <property type="entry name" value="HAD_like"/>
    <property type="match status" value="1"/>
</dbReference>
<dbReference type="SFLD" id="SFLDS00003">
    <property type="entry name" value="Haloacid_Dehalogenase"/>
    <property type="match status" value="1"/>
</dbReference>
<evidence type="ECO:0000313" key="2">
    <source>
        <dbReference type="Proteomes" id="UP001597380"/>
    </source>
</evidence>
<organism evidence="1 2">
    <name type="scientific">Corallincola platygyrae</name>
    <dbReference type="NCBI Taxonomy" id="1193278"/>
    <lineage>
        <taxon>Bacteria</taxon>
        <taxon>Pseudomonadati</taxon>
        <taxon>Pseudomonadota</taxon>
        <taxon>Gammaproteobacteria</taxon>
        <taxon>Alteromonadales</taxon>
        <taxon>Psychromonadaceae</taxon>
        <taxon>Corallincola</taxon>
    </lineage>
</organism>
<dbReference type="EMBL" id="JBHUHT010000004">
    <property type="protein sequence ID" value="MFD2094608.1"/>
    <property type="molecule type" value="Genomic_DNA"/>
</dbReference>
<dbReference type="GO" id="GO:0016787">
    <property type="term" value="F:hydrolase activity"/>
    <property type="evidence" value="ECO:0007669"/>
    <property type="project" value="UniProtKB-KW"/>
</dbReference>
<dbReference type="SUPFAM" id="SSF56784">
    <property type="entry name" value="HAD-like"/>
    <property type="match status" value="1"/>
</dbReference>
<dbReference type="PANTHER" id="PTHR43885">
    <property type="entry name" value="HALOACID DEHALOGENASE-LIKE HYDROLASE"/>
    <property type="match status" value="1"/>
</dbReference>
<keyword evidence="2" id="KW-1185">Reference proteome</keyword>
<dbReference type="SFLD" id="SFLDG01129">
    <property type="entry name" value="C1.5:_HAD__Beta-PGM__Phosphata"/>
    <property type="match status" value="1"/>
</dbReference>
<comment type="caution">
    <text evidence="1">The sequence shown here is derived from an EMBL/GenBank/DDBJ whole genome shotgun (WGS) entry which is preliminary data.</text>
</comment>
<reference evidence="2" key="1">
    <citation type="journal article" date="2019" name="Int. J. Syst. Evol. Microbiol.">
        <title>The Global Catalogue of Microorganisms (GCM) 10K type strain sequencing project: providing services to taxonomists for standard genome sequencing and annotation.</title>
        <authorList>
            <consortium name="The Broad Institute Genomics Platform"/>
            <consortium name="The Broad Institute Genome Sequencing Center for Infectious Disease"/>
            <person name="Wu L."/>
            <person name="Ma J."/>
        </authorList>
    </citation>
    <scope>NUCLEOTIDE SEQUENCE [LARGE SCALE GENOMIC DNA]</scope>
    <source>
        <strain evidence="2">CGMCC 1.10992</strain>
    </source>
</reference>
<name>A0ABW4XHU8_9GAMM</name>
<proteinExistence type="predicted"/>
<dbReference type="Pfam" id="PF13419">
    <property type="entry name" value="HAD_2"/>
    <property type="match status" value="1"/>
</dbReference>
<dbReference type="Gene3D" id="1.10.260.80">
    <property type="match status" value="1"/>
</dbReference>
<dbReference type="InterPro" id="IPR041492">
    <property type="entry name" value="HAD_2"/>
</dbReference>
<keyword evidence="1" id="KW-0378">Hydrolase</keyword>
<dbReference type="Gene3D" id="3.40.50.1000">
    <property type="entry name" value="HAD superfamily/HAD-like"/>
    <property type="match status" value="1"/>
</dbReference>
<dbReference type="PANTHER" id="PTHR43885:SF1">
    <property type="entry name" value="SUPERFAMILY HYDROLASE, PUTATIVE (AFU_ORTHOLOGUE AFUA_4G13290)-RELATED"/>
    <property type="match status" value="1"/>
</dbReference>
<dbReference type="RefSeq" id="WP_345338775.1">
    <property type="nucleotide sequence ID" value="NZ_BAABLI010000007.1"/>
</dbReference>
<dbReference type="InterPro" id="IPR006439">
    <property type="entry name" value="HAD-SF_hydro_IA"/>
</dbReference>
<dbReference type="EC" id="3.-.-.-" evidence="1"/>
<dbReference type="NCBIfam" id="TIGR01509">
    <property type="entry name" value="HAD-SF-IA-v3"/>
    <property type="match status" value="1"/>
</dbReference>
<dbReference type="InterPro" id="IPR036412">
    <property type="entry name" value="HAD-like_sf"/>
</dbReference>